<reference evidence="1" key="1">
    <citation type="submission" date="2020-04" db="EMBL/GenBank/DDBJ databases">
        <authorList>
            <person name="Chiriac C."/>
            <person name="Salcher M."/>
            <person name="Ghai R."/>
            <person name="Kavagutti S V."/>
        </authorList>
    </citation>
    <scope>NUCLEOTIDE SEQUENCE</scope>
</reference>
<protein>
    <submittedName>
        <fullName evidence="1">Uncharacterized protein</fullName>
    </submittedName>
</protein>
<dbReference type="EMBL" id="LR796591">
    <property type="protein sequence ID" value="CAB4152665.1"/>
    <property type="molecule type" value="Genomic_DNA"/>
</dbReference>
<organism evidence="1">
    <name type="scientific">uncultured Caudovirales phage</name>
    <dbReference type="NCBI Taxonomy" id="2100421"/>
    <lineage>
        <taxon>Viruses</taxon>
        <taxon>Duplodnaviria</taxon>
        <taxon>Heunggongvirae</taxon>
        <taxon>Uroviricota</taxon>
        <taxon>Caudoviricetes</taxon>
        <taxon>Peduoviridae</taxon>
        <taxon>Maltschvirus</taxon>
        <taxon>Maltschvirus maltsch</taxon>
    </lineage>
</organism>
<accession>A0A6J5MZG9</accession>
<name>A0A6J5MZG9_9CAUD</name>
<gene>
    <name evidence="1" type="ORF">UFOVP602_17</name>
</gene>
<sequence length="241" mass="26613">MSQVQVVNQQFGMSEMQQMAKAFAASQFFGVKTQEQAFALMLIAQAEGRHPATIAQEYDVIQGRPALKSLSALARFQTAGGTIQWTERTDKRCAAIFSHPQGGELEVCWDWARASAAGLTGKDNWKKFPAQMLSARVVAEGVRAVFPACLNGFYLAEEVKDFEPRKPSQIQSQAPIVETESIQMADQVRVERLMTAIAALEIPEDEIDAALNGEKVLEMTYQTFLAVGELYKKYAPKEGAD</sequence>
<evidence type="ECO:0000313" key="1">
    <source>
        <dbReference type="EMBL" id="CAB4152665.1"/>
    </source>
</evidence>
<proteinExistence type="predicted"/>